<sequence length="62" mass="6610">MGAPLLTWKFTVEATDSKGRLGKHSGLVDSHSEASAREGVIESVQAAGYRPCGVVTLKPKRK</sequence>
<comment type="caution">
    <text evidence="1">The sequence shown here is derived from an EMBL/GenBank/DDBJ whole genome shotgun (WGS) entry which is preliminary data.</text>
</comment>
<name>A0A0L8K2J3_STRVR</name>
<evidence type="ECO:0000313" key="1">
    <source>
        <dbReference type="EMBL" id="KOG19999.1"/>
    </source>
</evidence>
<dbReference type="OrthoDB" id="4308548at2"/>
<dbReference type="AlphaFoldDB" id="A0A0L8K2J3"/>
<proteinExistence type="predicted"/>
<evidence type="ECO:0000313" key="2">
    <source>
        <dbReference type="Proteomes" id="UP000037023"/>
    </source>
</evidence>
<reference evidence="1 2" key="1">
    <citation type="submission" date="2015-06" db="EMBL/GenBank/DDBJ databases">
        <authorList>
            <person name="Hoefler B.C."/>
            <person name="Straight P.D."/>
        </authorList>
    </citation>
    <scope>NUCLEOTIDE SEQUENCE [LARGE SCALE GENOMIC DNA]</scope>
    <source>
        <strain evidence="1 2">NRRL 3427</strain>
    </source>
</reference>
<accession>A0A0L8K2J3</accession>
<dbReference type="PATRIC" id="fig|1938.6.peg.5198"/>
<protein>
    <submittedName>
        <fullName evidence="1">Uncharacterized protein</fullName>
    </submittedName>
</protein>
<dbReference type="Proteomes" id="UP000037023">
    <property type="component" value="Unassembled WGS sequence"/>
</dbReference>
<dbReference type="RefSeq" id="WP_033202933.1">
    <property type="nucleotide sequence ID" value="NZ_LGUP01000316.1"/>
</dbReference>
<gene>
    <name evidence="1" type="ORF">ADK34_24145</name>
</gene>
<organism evidence="1 2">
    <name type="scientific">Streptomyces viridochromogenes</name>
    <dbReference type="NCBI Taxonomy" id="1938"/>
    <lineage>
        <taxon>Bacteria</taxon>
        <taxon>Bacillati</taxon>
        <taxon>Actinomycetota</taxon>
        <taxon>Actinomycetes</taxon>
        <taxon>Kitasatosporales</taxon>
        <taxon>Streptomycetaceae</taxon>
        <taxon>Streptomyces</taxon>
    </lineage>
</organism>
<dbReference type="EMBL" id="LGUP01000316">
    <property type="protein sequence ID" value="KOG19999.1"/>
    <property type="molecule type" value="Genomic_DNA"/>
</dbReference>